<dbReference type="Pfam" id="PF14223">
    <property type="entry name" value="Retrotran_gag_2"/>
    <property type="match status" value="1"/>
</dbReference>
<protein>
    <recommendedName>
        <fullName evidence="1">Retrovirus-related Pol polyprotein from transposon TNT 1-94-like beta-barrel domain-containing protein</fullName>
    </recommendedName>
</protein>
<dbReference type="OrthoDB" id="781829at2759"/>
<feature type="domain" description="Retrovirus-related Pol polyprotein from transposon TNT 1-94-like beta-barrel" evidence="1">
    <location>
        <begin position="180"/>
        <end position="252"/>
    </location>
</feature>
<comment type="caution">
    <text evidence="2">The sequence shown here is derived from an EMBL/GenBank/DDBJ whole genome shotgun (WGS) entry which is preliminary data.</text>
</comment>
<dbReference type="InterPro" id="IPR054722">
    <property type="entry name" value="PolX-like_BBD"/>
</dbReference>
<accession>A0A811SMN4</accession>
<dbReference type="EMBL" id="CAJGYO010000304">
    <property type="protein sequence ID" value="CAD6341779.1"/>
    <property type="molecule type" value="Genomic_DNA"/>
</dbReference>
<proteinExistence type="predicted"/>
<dbReference type="Pfam" id="PF22936">
    <property type="entry name" value="Pol_BBD"/>
    <property type="match status" value="1"/>
</dbReference>
<evidence type="ECO:0000313" key="3">
    <source>
        <dbReference type="Proteomes" id="UP000604825"/>
    </source>
</evidence>
<evidence type="ECO:0000313" key="2">
    <source>
        <dbReference type="EMBL" id="CAD6341779.1"/>
    </source>
</evidence>
<dbReference type="PANTHER" id="PTHR35317:SF38">
    <property type="entry name" value="RNA-DIRECTED DNA POLYMERASE"/>
    <property type="match status" value="1"/>
</dbReference>
<dbReference type="Proteomes" id="UP000604825">
    <property type="component" value="Unassembled WGS sequence"/>
</dbReference>
<organism evidence="2 3">
    <name type="scientific">Miscanthus lutarioriparius</name>
    <dbReference type="NCBI Taxonomy" id="422564"/>
    <lineage>
        <taxon>Eukaryota</taxon>
        <taxon>Viridiplantae</taxon>
        <taxon>Streptophyta</taxon>
        <taxon>Embryophyta</taxon>
        <taxon>Tracheophyta</taxon>
        <taxon>Spermatophyta</taxon>
        <taxon>Magnoliopsida</taxon>
        <taxon>Liliopsida</taxon>
        <taxon>Poales</taxon>
        <taxon>Poaceae</taxon>
        <taxon>PACMAD clade</taxon>
        <taxon>Panicoideae</taxon>
        <taxon>Andropogonodae</taxon>
        <taxon>Andropogoneae</taxon>
        <taxon>Saccharinae</taxon>
        <taxon>Miscanthus</taxon>
    </lineage>
</organism>
<dbReference type="AlphaFoldDB" id="A0A811SMN4"/>
<name>A0A811SMN4_9POAL</name>
<reference evidence="2" key="1">
    <citation type="submission" date="2020-10" db="EMBL/GenBank/DDBJ databases">
        <authorList>
            <person name="Han B."/>
            <person name="Lu T."/>
            <person name="Zhao Q."/>
            <person name="Huang X."/>
            <person name="Zhao Y."/>
        </authorList>
    </citation>
    <scope>NUCLEOTIDE SEQUENCE</scope>
</reference>
<dbReference type="PANTHER" id="PTHR35317">
    <property type="entry name" value="OS04G0629600 PROTEIN"/>
    <property type="match status" value="1"/>
</dbReference>
<sequence>MSDGKADVDKTFTPTANLTWPVLTRSNYQGWASHIQCNLEGLNLWEAIEKGEKADRRQDRLALGSMLRGVPTEMHSMLLNKKSAKEAWEAIKTMRLGADRVKEVNAQKLLGEFESMAFKPGESIDDFALRITKLVTDLRGLGEESVTDARMVRKFLRVVPKKVLSWRWLLRCFTGARYRATNHMTGAESHSLPWMIQREEHRFGDGSRVEIRNWGGHYRRKNTDHRVLTNVYYIPSLRCNIVDLGQLEEANCRVEIDEA</sequence>
<evidence type="ECO:0000259" key="1">
    <source>
        <dbReference type="Pfam" id="PF22936"/>
    </source>
</evidence>
<keyword evidence="3" id="KW-1185">Reference proteome</keyword>
<gene>
    <name evidence="2" type="ORF">NCGR_LOCUS65877</name>
</gene>